<proteinExistence type="inferred from homology"/>
<evidence type="ECO:0000256" key="1">
    <source>
        <dbReference type="ARBA" id="ARBA00004123"/>
    </source>
</evidence>
<evidence type="ECO:0000259" key="6">
    <source>
        <dbReference type="Pfam" id="PF12460"/>
    </source>
</evidence>
<dbReference type="GO" id="GO:0097361">
    <property type="term" value="C:cytosolic [4Fe-4S] assembly targeting complex"/>
    <property type="evidence" value="ECO:0007669"/>
    <property type="project" value="UniProtKB-UniRule"/>
</dbReference>
<evidence type="ECO:0000313" key="9">
    <source>
        <dbReference type="Proteomes" id="UP000886520"/>
    </source>
</evidence>
<keyword evidence="3" id="KW-0677">Repeat</keyword>
<feature type="domain" description="MMS19 N-terminal" evidence="7">
    <location>
        <begin position="50"/>
        <end position="318"/>
    </location>
</feature>
<reference evidence="8 9" key="1">
    <citation type="submission" date="2021-01" db="EMBL/GenBank/DDBJ databases">
        <title>Adiantum capillus-veneris genome.</title>
        <authorList>
            <person name="Fang Y."/>
            <person name="Liao Q."/>
        </authorList>
    </citation>
    <scope>NUCLEOTIDE SEQUENCE [LARGE SCALE GENOMIC DNA]</scope>
    <source>
        <strain evidence="8">H3</strain>
        <tissue evidence="8">Leaf</tissue>
    </source>
</reference>
<comment type="subcellular location">
    <subcellularLocation>
        <location evidence="1 5">Nucleus</location>
    </subcellularLocation>
</comment>
<accession>A0A9D4V516</accession>
<dbReference type="InterPro" id="IPR029240">
    <property type="entry name" value="MMS19_N"/>
</dbReference>
<evidence type="ECO:0000256" key="3">
    <source>
        <dbReference type="ARBA" id="ARBA00022737"/>
    </source>
</evidence>
<dbReference type="Proteomes" id="UP000886520">
    <property type="component" value="Chromosome 5"/>
</dbReference>
<sequence length="1247" mass="137163">MFSFSQSHPTWVIVHLRVKLCISTFAHLIASREAIADLISQNVLSLSQLVMEMGDILTSTDAVVRARGILLLGELWVQLFEKPLEDKVIHHFATFFSARLEDWHSLHGALLGTLALSKRGKDVGAISNEDAIAVLESALENLQVQALAQQNRMLCLELLECFLLCHSEAVTFHGAIFAERLCDIIDGEKDPRCLLIGFHVVELATQMFPDPTGPIGRVSEELFGIISCYFPVSFNPAPDDERGITREDISVVLMHCFGSTKLFADFCIPFLLEKLSSTLKSAKLDSLKFLGFCVSHYGGEQLQKHCAAIWMALKQELLSSQKRAEISSAKTDVEILKESLNCFGACLRSLQAGNADDIELPEIDPLLQLVLQDAFLDDFFDCLRGSLIHTGLNDVTSSCRSFVENPPTGTAVALERALATIEETGSILTVAIKASPVSCFAVLQALLERLVEVLRPGICIEEKDVLGFLDGVPLESTLWFPSSLMVAVLEVLSSVVEGAKEIAEGFYKSILKTKTSISGIKCIAPLRSYSQDILMVFVSMIVSGLQKRMLTEPSRIEKNWKTAVAGLQAVGSFPPQVSALSSNQYEFLVKILKSIILKWSEVMPLWGRTVETIAAICSMEERFSDQELRYGLIDTFVSLLFKELLDDRRSLPVQCSLRALSVLCKGRPSMLMPVLRKLTGVVCKDLKKIIPLINGGDDTSRRTVPLLQGVLDFILRCCENTYVESEAMLELATDMWNVVENLCDCACAENPAANMQVQDFTFNLDFVVVRLPHCENTYVESEAMLELATDMWNVVENLCDCACAENPAANMQILECCLEIVQFSVSRCNEPSQRQLMLKMLDPFLRASSHLVVHLEVQDVWIVGFFASTVIALLPSVQIPDEEKALSRLLAAAVSSACSPVNVVASEAVGCMLNKWHASSDKKLATSGIDASITEATDLLIKGEWISRALCHERSSNHLPIPEEALVLKRKCIKLLACAGKGLAMRGHIAVSDVAMLLLSLVQCKKSLTGTNPGNLLEVLWPNDQEKCIVSFAAAEALGFISKESNSSICKQNHFIIKPLYQQRFFVSMLPPLLLVLNETDVHERAMLYYAFGNLVAGIPITVVLTESNRAFPLVLESLSALSGDERHSDVLLSVLLVLSSILVDKLAAEVASQHVPAIIGRLQNLINYRDSAVVRETSLLCLGALVALPYARVFPFRAQVLKRLLGVDEPGTRLHGDGGVSCRKPSREAESFSVGKASIANAFKYM</sequence>
<dbReference type="GO" id="GO:0051604">
    <property type="term" value="P:protein maturation"/>
    <property type="evidence" value="ECO:0007669"/>
    <property type="project" value="UniProtKB-UniRule"/>
</dbReference>
<feature type="domain" description="MMS19 C-terminal" evidence="6">
    <location>
        <begin position="794"/>
        <end position="1186"/>
    </location>
</feature>
<keyword evidence="5" id="KW-0234">DNA repair</keyword>
<evidence type="ECO:0000259" key="7">
    <source>
        <dbReference type="Pfam" id="PF14500"/>
    </source>
</evidence>
<dbReference type="Pfam" id="PF14500">
    <property type="entry name" value="MMS19_N"/>
    <property type="match status" value="1"/>
</dbReference>
<comment type="caution">
    <text evidence="8">The sequence shown here is derived from an EMBL/GenBank/DDBJ whole genome shotgun (WGS) entry which is preliminary data.</text>
</comment>
<dbReference type="InterPro" id="IPR011989">
    <property type="entry name" value="ARM-like"/>
</dbReference>
<dbReference type="AlphaFoldDB" id="A0A9D4V516"/>
<dbReference type="EMBL" id="JABFUD020000005">
    <property type="protein sequence ID" value="KAI5079368.1"/>
    <property type="molecule type" value="Genomic_DNA"/>
</dbReference>
<dbReference type="InterPro" id="IPR039920">
    <property type="entry name" value="MMS19"/>
</dbReference>
<evidence type="ECO:0000256" key="5">
    <source>
        <dbReference type="RuleBase" id="RU367072"/>
    </source>
</evidence>
<keyword evidence="5" id="KW-0227">DNA damage</keyword>
<dbReference type="Gene3D" id="1.25.10.10">
    <property type="entry name" value="Leucine-rich Repeat Variant"/>
    <property type="match status" value="1"/>
</dbReference>
<organism evidence="8 9">
    <name type="scientific">Adiantum capillus-veneris</name>
    <name type="common">Maidenhair fern</name>
    <dbReference type="NCBI Taxonomy" id="13818"/>
    <lineage>
        <taxon>Eukaryota</taxon>
        <taxon>Viridiplantae</taxon>
        <taxon>Streptophyta</taxon>
        <taxon>Embryophyta</taxon>
        <taxon>Tracheophyta</taxon>
        <taxon>Polypodiopsida</taxon>
        <taxon>Polypodiidae</taxon>
        <taxon>Polypodiales</taxon>
        <taxon>Pteridineae</taxon>
        <taxon>Pteridaceae</taxon>
        <taxon>Vittarioideae</taxon>
        <taxon>Adiantum</taxon>
    </lineage>
</organism>
<comment type="similarity">
    <text evidence="2 5">Belongs to the MET18/MMS19 family.</text>
</comment>
<comment type="function">
    <text evidence="5">Key component of the cytosolic iron-sulfur protein assembly (CIA) complex, a multiprotein complex that mediates the incorporation of iron-sulfur cluster into apoproteins specifically involved in DNA metabolism and genomic integrity. In the CIA complex, MMS19 acts as an adapter between early-acting CIA components and a subset of cellular target iron-sulfur proteins.</text>
</comment>
<dbReference type="Pfam" id="PF12460">
    <property type="entry name" value="MMS19_C"/>
    <property type="match status" value="1"/>
</dbReference>
<dbReference type="SUPFAM" id="SSF48371">
    <property type="entry name" value="ARM repeat"/>
    <property type="match status" value="2"/>
</dbReference>
<dbReference type="OrthoDB" id="342900at2759"/>
<dbReference type="GO" id="GO:0006281">
    <property type="term" value="P:DNA repair"/>
    <property type="evidence" value="ECO:0007669"/>
    <property type="project" value="UniProtKB-UniRule"/>
</dbReference>
<dbReference type="InterPro" id="IPR016024">
    <property type="entry name" value="ARM-type_fold"/>
</dbReference>
<dbReference type="PANTHER" id="PTHR12891:SF0">
    <property type="entry name" value="MMS19 NUCLEOTIDE EXCISION REPAIR PROTEIN HOMOLOG"/>
    <property type="match status" value="1"/>
</dbReference>
<name>A0A9D4V516_ADICA</name>
<dbReference type="GO" id="GO:0016226">
    <property type="term" value="P:iron-sulfur cluster assembly"/>
    <property type="evidence" value="ECO:0007669"/>
    <property type="project" value="UniProtKB-UniRule"/>
</dbReference>
<dbReference type="InterPro" id="IPR024687">
    <property type="entry name" value="MMS19_C"/>
</dbReference>
<evidence type="ECO:0000256" key="4">
    <source>
        <dbReference type="ARBA" id="ARBA00023242"/>
    </source>
</evidence>
<keyword evidence="9" id="KW-1185">Reference proteome</keyword>
<gene>
    <name evidence="8" type="ORF">GOP47_0004847</name>
</gene>
<keyword evidence="4 5" id="KW-0539">Nucleus</keyword>
<evidence type="ECO:0000256" key="2">
    <source>
        <dbReference type="ARBA" id="ARBA00009340"/>
    </source>
</evidence>
<dbReference type="PANTHER" id="PTHR12891">
    <property type="entry name" value="DNA REPAIR/TRANSCRIPTION PROTEIN MET18/MMS19"/>
    <property type="match status" value="1"/>
</dbReference>
<dbReference type="GO" id="GO:0005634">
    <property type="term" value="C:nucleus"/>
    <property type="evidence" value="ECO:0007669"/>
    <property type="project" value="UniProtKB-SubCell"/>
</dbReference>
<evidence type="ECO:0000313" key="8">
    <source>
        <dbReference type="EMBL" id="KAI5079368.1"/>
    </source>
</evidence>
<protein>
    <recommendedName>
        <fullName evidence="5">MMS19 nucleotide excision repair protein</fullName>
    </recommendedName>
</protein>